<feature type="region of interest" description="Disordered" evidence="4">
    <location>
        <begin position="40"/>
        <end position="156"/>
    </location>
</feature>
<dbReference type="GO" id="GO:0046556">
    <property type="term" value="F:alpha-L-arabinofuranosidase activity"/>
    <property type="evidence" value="ECO:0007669"/>
    <property type="project" value="TreeGrafter"/>
</dbReference>
<keyword evidence="2" id="KW-0378">Hydrolase</keyword>
<dbReference type="InterPro" id="IPR044993">
    <property type="entry name" value="BXL"/>
</dbReference>
<dbReference type="GO" id="GO:0048046">
    <property type="term" value="C:apoplast"/>
    <property type="evidence" value="ECO:0007669"/>
    <property type="project" value="TreeGrafter"/>
</dbReference>
<keyword evidence="1" id="KW-0732">Signal</keyword>
<evidence type="ECO:0000256" key="1">
    <source>
        <dbReference type="ARBA" id="ARBA00022729"/>
    </source>
</evidence>
<dbReference type="InterPro" id="IPR013783">
    <property type="entry name" value="Ig-like_fold"/>
</dbReference>
<evidence type="ECO:0000256" key="4">
    <source>
        <dbReference type="SAM" id="MobiDB-lite"/>
    </source>
</evidence>
<dbReference type="FunFam" id="3.40.50.1700:FF:000001">
    <property type="entry name" value="probable beta-D-xylosidase 2"/>
    <property type="match status" value="1"/>
</dbReference>
<feature type="region of interest" description="Disordered" evidence="4">
    <location>
        <begin position="1"/>
        <end position="21"/>
    </location>
</feature>
<dbReference type="InterPro" id="IPR036881">
    <property type="entry name" value="Glyco_hydro_3_C_sf"/>
</dbReference>
<keyword evidence="3" id="KW-0326">Glycosidase</keyword>
<dbReference type="Pfam" id="PF01915">
    <property type="entry name" value="Glyco_hydro_3_C"/>
    <property type="match status" value="1"/>
</dbReference>
<proteinExistence type="predicted"/>
<dbReference type="GO" id="GO:0045493">
    <property type="term" value="P:xylan catabolic process"/>
    <property type="evidence" value="ECO:0007669"/>
    <property type="project" value="InterPro"/>
</dbReference>
<dbReference type="PANTHER" id="PTHR42721">
    <property type="entry name" value="SUGAR HYDROLASE-RELATED"/>
    <property type="match status" value="1"/>
</dbReference>
<dbReference type="EnsemblPlants" id="EMT32951">
    <property type="protein sequence ID" value="EMT32951"/>
    <property type="gene ID" value="F775_16692"/>
</dbReference>
<feature type="compositionally biased region" description="Polar residues" evidence="4">
    <location>
        <begin position="116"/>
        <end position="131"/>
    </location>
</feature>
<accession>M8D8V3</accession>
<name>M8D8V3_AEGTA</name>
<dbReference type="InterPro" id="IPR026891">
    <property type="entry name" value="Fn3-like"/>
</dbReference>
<dbReference type="GO" id="GO:0031222">
    <property type="term" value="P:arabinan catabolic process"/>
    <property type="evidence" value="ECO:0007669"/>
    <property type="project" value="TreeGrafter"/>
</dbReference>
<dbReference type="InterPro" id="IPR002772">
    <property type="entry name" value="Glyco_hydro_3_C"/>
</dbReference>
<dbReference type="GO" id="GO:0009044">
    <property type="term" value="F:xylan 1,4-beta-xylosidase activity"/>
    <property type="evidence" value="ECO:0007669"/>
    <property type="project" value="InterPro"/>
</dbReference>
<protein>
    <submittedName>
        <fullName evidence="6">Beta-D-xylosidase 4</fullName>
    </submittedName>
</protein>
<evidence type="ECO:0000313" key="6">
    <source>
        <dbReference type="EnsemblPlants" id="EMT32951"/>
    </source>
</evidence>
<dbReference type="Gene3D" id="3.40.50.1700">
    <property type="entry name" value="Glycoside hydrolase family 3 C-terminal domain"/>
    <property type="match status" value="1"/>
</dbReference>
<sequence>MAAASSTPDNPNDPISPAAPARQLQCRTLTPFDQSRHVGVVPTQSSQPEAPLRIPANGKPLLERTLRAPDARDRRPIGVQTERAVQAEGEEEARRVETNAWTDGSKNGIAHGLGRVQTTNCENSGSGTGKTKPSPPPSPSRAAPAHAHAHAHAHATLSARNHQTTLYIATASASTWQRTERRPSLAISNGHGGASSVPPSLAVLLLLVATVMLSWGGNVRVAEAQTPVFACDASNATLAGYGFCNRKASASARAKDLVSRLTLAEKVGFLVNKQAALGRLGIPAYEWWSEALHGVSYVGPGTRFSPLVPGATSFPQPILTAASFNASLFRAIGEVVSTEARAMHNVGLAGLTFWSPNINIFRDPRSTEKWQIRADKYPSPNTHKTMLHLHLSGSVWEPLSQNLIQFTTGVFVNTKKIKLYNGARLIMGVVLDIVHVSQQDLDDTFQPPFKSCVLDGNVASVMCSYNKVNGKPTCADKDLLEGVIRGDWKLNGYIVSDCDSVDVLYTQQHYTKTPEEAAAITIKSGLDLNCGNFLAQHTVAAVQAGELSEEDVDRAITNNFIMLMRLGFFDGDPRELAFGSLGPKDVCTSSNRELARETARQGIVLLKNNGALPLSAKSIKSMAVIGPNANASFTMIGNYEGTPCKYTTPLQGLGASVNTVYQPGCTNVGCSGNSLQLSTAVAAAASADVTVLVVGADQSIERESLDRTSLLLPGQQTQLVSAVANASRGPVILVVMSGGPFDISFAKASDKISAILWVGYPGEAGGAALADIISASHNPSGRLPVTWYPASYADTVKMTDMRMRPDTSTGYPGRTYRFYTGDTVFAFGDGLSYTKMSHQLVSAPPSYVSMQLAEDHPCRAEECASVEAASDHCEDLAFDVKLRVRNAGEVAGAHSVLLFSSPPSAHNAPAKHLLGFEKVSLAPGEAGTVAFRVDVCRDLSVVDELGGRKVALGGHTLHVGDLKHTVELRV</sequence>
<evidence type="ECO:0000259" key="5">
    <source>
        <dbReference type="SMART" id="SM01217"/>
    </source>
</evidence>
<evidence type="ECO:0000256" key="3">
    <source>
        <dbReference type="ARBA" id="ARBA00023295"/>
    </source>
</evidence>
<feature type="compositionally biased region" description="Basic and acidic residues" evidence="4">
    <location>
        <begin position="61"/>
        <end position="76"/>
    </location>
</feature>
<organism evidence="6">
    <name type="scientific">Aegilops tauschii</name>
    <name type="common">Tausch's goatgrass</name>
    <name type="synonym">Aegilops squarrosa</name>
    <dbReference type="NCBI Taxonomy" id="37682"/>
    <lineage>
        <taxon>Eukaryota</taxon>
        <taxon>Viridiplantae</taxon>
        <taxon>Streptophyta</taxon>
        <taxon>Embryophyta</taxon>
        <taxon>Tracheophyta</taxon>
        <taxon>Spermatophyta</taxon>
        <taxon>Magnoliopsida</taxon>
        <taxon>Liliopsida</taxon>
        <taxon>Poales</taxon>
        <taxon>Poaceae</taxon>
        <taxon>BOP clade</taxon>
        <taxon>Pooideae</taxon>
        <taxon>Triticodae</taxon>
        <taxon>Triticeae</taxon>
        <taxon>Triticinae</taxon>
        <taxon>Aegilops</taxon>
    </lineage>
</organism>
<feature type="domain" description="Fibronectin type III-like" evidence="5">
    <location>
        <begin position="894"/>
        <end position="963"/>
    </location>
</feature>
<dbReference type="InterPro" id="IPR001764">
    <property type="entry name" value="Glyco_hydro_3_N"/>
</dbReference>
<feature type="compositionally biased region" description="Polar residues" evidence="4">
    <location>
        <begin position="1"/>
        <end position="10"/>
    </location>
</feature>
<dbReference type="SMART" id="SM01217">
    <property type="entry name" value="Fn3_like"/>
    <property type="match status" value="1"/>
</dbReference>
<dbReference type="Pfam" id="PF14310">
    <property type="entry name" value="Fn3-like"/>
    <property type="match status" value="1"/>
</dbReference>
<dbReference type="FunFam" id="2.60.40.10:FF:001384">
    <property type="entry name" value="Beta-D-xylosidase 4"/>
    <property type="match status" value="1"/>
</dbReference>
<reference evidence="6" key="1">
    <citation type="submission" date="2015-06" db="UniProtKB">
        <authorList>
            <consortium name="EnsemblPlants"/>
        </authorList>
    </citation>
    <scope>IDENTIFICATION</scope>
</reference>
<dbReference type="AlphaFoldDB" id="M8D8V3"/>
<evidence type="ECO:0000256" key="2">
    <source>
        <dbReference type="ARBA" id="ARBA00022801"/>
    </source>
</evidence>
<dbReference type="Gene3D" id="2.60.40.10">
    <property type="entry name" value="Immunoglobulins"/>
    <property type="match status" value="1"/>
</dbReference>
<dbReference type="PANTHER" id="PTHR42721:SF14">
    <property type="entry name" value="BETA-D-XYLOSIDASE 4-RELATED"/>
    <property type="match status" value="1"/>
</dbReference>
<dbReference type="InterPro" id="IPR017853">
    <property type="entry name" value="GH"/>
</dbReference>
<dbReference type="SUPFAM" id="SSF51445">
    <property type="entry name" value="(Trans)glycosidases"/>
    <property type="match status" value="1"/>
</dbReference>
<dbReference type="Gene3D" id="3.20.20.300">
    <property type="entry name" value="Glycoside hydrolase, family 3, N-terminal domain"/>
    <property type="match status" value="1"/>
</dbReference>
<dbReference type="InterPro" id="IPR036962">
    <property type="entry name" value="Glyco_hydro_3_N_sf"/>
</dbReference>
<dbReference type="Pfam" id="PF00933">
    <property type="entry name" value="Glyco_hydro_3"/>
    <property type="match status" value="1"/>
</dbReference>
<dbReference type="SUPFAM" id="SSF52279">
    <property type="entry name" value="Beta-D-glucan exohydrolase, C-terminal domain"/>
    <property type="match status" value="1"/>
</dbReference>